<sequence>MRERKARALSVGREDGRFRTWGVGLLLMLASALFLASCGGAGDEPASGSGEETVPAGEEAESAGQARAASVADILDNPSEFYGNTATVSGLVTEVVGPNAVVIGGGELVNEGLLVVGAQQLDQIVEGVPEGEAFEIQQQDLVQATGNVREFNLNEVEQEVGYELDQGVFGEFEGRPAVVADSFVLTPQAGGTTMMQQGTNVGITEIVDQPAEFYGQNLTVSGAVAEVIDPNTFVIVNEQTAEQEGLYEAEAGALGEQGVLVSTSNGPNLTEQQTVQVTGTLEQFDAATFEQEMGVQYDVNNEFVSAFADGPAIMATQVQPMMQGGGTTSQ</sequence>
<keyword evidence="2" id="KW-1133">Transmembrane helix</keyword>
<proteinExistence type="predicted"/>
<evidence type="ECO:0000256" key="2">
    <source>
        <dbReference type="SAM" id="Phobius"/>
    </source>
</evidence>
<dbReference type="RefSeq" id="WP_166396051.1">
    <property type="nucleotide sequence ID" value="NZ_CP045121.1"/>
</dbReference>
<evidence type="ECO:0000313" key="4">
    <source>
        <dbReference type="Proteomes" id="UP000502706"/>
    </source>
</evidence>
<evidence type="ECO:0000256" key="1">
    <source>
        <dbReference type="SAM" id="MobiDB-lite"/>
    </source>
</evidence>
<dbReference type="KEGG" id="rmar:GBA65_07390"/>
<dbReference type="Proteomes" id="UP000502706">
    <property type="component" value="Chromosome"/>
</dbReference>
<name>A0A6G8PW02_9ACTN</name>
<organism evidence="3 4">
    <name type="scientific">Rubrobacter marinus</name>
    <dbReference type="NCBI Taxonomy" id="2653852"/>
    <lineage>
        <taxon>Bacteria</taxon>
        <taxon>Bacillati</taxon>
        <taxon>Actinomycetota</taxon>
        <taxon>Rubrobacteria</taxon>
        <taxon>Rubrobacterales</taxon>
        <taxon>Rubrobacteraceae</taxon>
        <taxon>Rubrobacter</taxon>
    </lineage>
</organism>
<keyword evidence="4" id="KW-1185">Reference proteome</keyword>
<feature type="transmembrane region" description="Helical" evidence="2">
    <location>
        <begin position="21"/>
        <end position="42"/>
    </location>
</feature>
<feature type="region of interest" description="Disordered" evidence="1">
    <location>
        <begin position="41"/>
        <end position="68"/>
    </location>
</feature>
<reference evidence="3 4" key="1">
    <citation type="submission" date="2019-10" db="EMBL/GenBank/DDBJ databases">
        <title>Rubrobacter sp nov SCSIO 52915 isolated from a deep-sea sediment in the South China Sea.</title>
        <authorList>
            <person name="Chen R.W."/>
        </authorList>
    </citation>
    <scope>NUCLEOTIDE SEQUENCE [LARGE SCALE GENOMIC DNA]</scope>
    <source>
        <strain evidence="3 4">SCSIO 52915</strain>
    </source>
</reference>
<evidence type="ECO:0000313" key="3">
    <source>
        <dbReference type="EMBL" id="QIN78376.1"/>
    </source>
</evidence>
<accession>A0A6G8PW02</accession>
<dbReference type="EMBL" id="CP045121">
    <property type="protein sequence ID" value="QIN78376.1"/>
    <property type="molecule type" value="Genomic_DNA"/>
</dbReference>
<gene>
    <name evidence="3" type="ORF">GBA65_07390</name>
</gene>
<keyword evidence="2" id="KW-0812">Transmembrane</keyword>
<keyword evidence="2" id="KW-0472">Membrane</keyword>
<dbReference type="AlphaFoldDB" id="A0A6G8PW02"/>
<protein>
    <submittedName>
        <fullName evidence="3">Uncharacterized protein</fullName>
    </submittedName>
</protein>